<dbReference type="InterPro" id="IPR041698">
    <property type="entry name" value="Methyltransf_25"/>
</dbReference>
<dbReference type="EMBL" id="WMFA01000013">
    <property type="protein sequence ID" value="MYL72800.1"/>
    <property type="molecule type" value="Genomic_DNA"/>
</dbReference>
<sequence length="200" mass="22496">MIYNQFAKPKGITGKFAGMFMERENRELNDWTLSFLDIGKKDRVLEVGFGSGAALKRIAALEPEVLYGMDPSEPMVEMVLRKLNDQTYSNQVGIFHGEAGQLLHFHKPLDKIYAVNNITFWEDPIEILRHLCTLLSEQGKIALTMVPHEEEATDDTTEVLGGQMQSLLVKAGFKHVKIHFKSEKPNDAVCVTGMKDNMIG</sequence>
<dbReference type="RefSeq" id="WP_160916519.1">
    <property type="nucleotide sequence ID" value="NZ_WMFA01000013.1"/>
</dbReference>
<name>A0A845FFQ9_9BACI</name>
<feature type="domain" description="Methyltransferase" evidence="2">
    <location>
        <begin position="44"/>
        <end position="139"/>
    </location>
</feature>
<evidence type="ECO:0000313" key="3">
    <source>
        <dbReference type="EMBL" id="MYL72800.1"/>
    </source>
</evidence>
<dbReference type="InterPro" id="IPR029063">
    <property type="entry name" value="SAM-dependent_MTases_sf"/>
</dbReference>
<dbReference type="CDD" id="cd02440">
    <property type="entry name" value="AdoMet_MTases"/>
    <property type="match status" value="1"/>
</dbReference>
<dbReference type="AlphaFoldDB" id="A0A845FFQ9"/>
<accession>A0A845FFQ9</accession>
<evidence type="ECO:0000313" key="4">
    <source>
        <dbReference type="Proteomes" id="UP000450457"/>
    </source>
</evidence>
<proteinExistence type="predicted"/>
<evidence type="ECO:0000259" key="2">
    <source>
        <dbReference type="Pfam" id="PF13649"/>
    </source>
</evidence>
<dbReference type="Proteomes" id="UP000450457">
    <property type="component" value="Unassembled WGS sequence"/>
</dbReference>
<dbReference type="SUPFAM" id="SSF53335">
    <property type="entry name" value="S-adenosyl-L-methionine-dependent methyltransferases"/>
    <property type="match status" value="1"/>
</dbReference>
<keyword evidence="1 3" id="KW-0808">Transferase</keyword>
<dbReference type="GO" id="GO:0032259">
    <property type="term" value="P:methylation"/>
    <property type="evidence" value="ECO:0007669"/>
    <property type="project" value="UniProtKB-KW"/>
</dbReference>
<comment type="caution">
    <text evidence="3">The sequence shown here is derived from an EMBL/GenBank/DDBJ whole genome shotgun (WGS) entry which is preliminary data.</text>
</comment>
<reference evidence="3 4" key="1">
    <citation type="submission" date="2019-11" db="EMBL/GenBank/DDBJ databases">
        <title>Genome sequences of 17 halophilic strains isolated from different environments.</title>
        <authorList>
            <person name="Furrow R.E."/>
        </authorList>
    </citation>
    <scope>NUCLEOTIDE SEQUENCE [LARGE SCALE GENOMIC DNA]</scope>
    <source>
        <strain evidence="3 4">SL-4</strain>
    </source>
</reference>
<dbReference type="Gene3D" id="3.40.50.150">
    <property type="entry name" value="Vaccinia Virus protein VP39"/>
    <property type="match status" value="1"/>
</dbReference>
<gene>
    <name evidence="3" type="ORF">GLW00_18375</name>
</gene>
<protein>
    <submittedName>
        <fullName evidence="3">Methyltransferase domain-containing protein</fullName>
    </submittedName>
</protein>
<dbReference type="GeneID" id="78008987"/>
<organism evidence="3 4">
    <name type="scientific">Halobacillus litoralis</name>
    <dbReference type="NCBI Taxonomy" id="45668"/>
    <lineage>
        <taxon>Bacteria</taxon>
        <taxon>Bacillati</taxon>
        <taxon>Bacillota</taxon>
        <taxon>Bacilli</taxon>
        <taxon>Bacillales</taxon>
        <taxon>Bacillaceae</taxon>
        <taxon>Halobacillus</taxon>
    </lineage>
</organism>
<dbReference type="GO" id="GO:0008168">
    <property type="term" value="F:methyltransferase activity"/>
    <property type="evidence" value="ECO:0007669"/>
    <property type="project" value="UniProtKB-KW"/>
</dbReference>
<dbReference type="OrthoDB" id="9772751at2"/>
<keyword evidence="3" id="KW-0489">Methyltransferase</keyword>
<dbReference type="PANTHER" id="PTHR43861">
    <property type="entry name" value="TRANS-ACONITATE 2-METHYLTRANSFERASE-RELATED"/>
    <property type="match status" value="1"/>
</dbReference>
<dbReference type="Pfam" id="PF13649">
    <property type="entry name" value="Methyltransf_25"/>
    <property type="match status" value="1"/>
</dbReference>
<evidence type="ECO:0000256" key="1">
    <source>
        <dbReference type="ARBA" id="ARBA00022679"/>
    </source>
</evidence>